<evidence type="ECO:0000256" key="1">
    <source>
        <dbReference type="SAM" id="MobiDB-lite"/>
    </source>
</evidence>
<evidence type="ECO:0000313" key="6">
    <source>
        <dbReference type="Proteomes" id="UP000215914"/>
    </source>
</evidence>
<reference evidence="5" key="2">
    <citation type="submission" date="2017-02" db="EMBL/GenBank/DDBJ databases">
        <title>Sunflower complete genome.</title>
        <authorList>
            <person name="Langlade N."/>
            <person name="Munos S."/>
        </authorList>
    </citation>
    <scope>NUCLEOTIDE SEQUENCE [LARGE SCALE GENOMIC DNA]</scope>
    <source>
        <tissue evidence="5">Leaves</tissue>
    </source>
</reference>
<dbReference type="InterPro" id="IPR029058">
    <property type="entry name" value="AB_hydrolase_fold"/>
</dbReference>
<feature type="compositionally biased region" description="Basic and acidic residues" evidence="1">
    <location>
        <begin position="440"/>
        <end position="453"/>
    </location>
</feature>
<proteinExistence type="predicted"/>
<dbReference type="PANTHER" id="PTHR43798">
    <property type="entry name" value="MONOACYLGLYCEROL LIPASE"/>
    <property type="match status" value="1"/>
</dbReference>
<evidence type="ECO:0000259" key="3">
    <source>
        <dbReference type="Pfam" id="PF00561"/>
    </source>
</evidence>
<dbReference type="InterPro" id="IPR000073">
    <property type="entry name" value="AB_hydrolase_1"/>
</dbReference>
<accession>A0A251TAI3</accession>
<dbReference type="Gene3D" id="3.40.50.1820">
    <property type="entry name" value="alpha/beta hydrolase"/>
    <property type="match status" value="1"/>
</dbReference>
<dbReference type="GO" id="GO:0009612">
    <property type="term" value="P:response to mechanical stimulus"/>
    <property type="evidence" value="ECO:0007669"/>
    <property type="project" value="EnsemblPlants"/>
</dbReference>
<dbReference type="FunCoup" id="A0A251TAI3">
    <property type="interactions" value="3055"/>
</dbReference>
<keyword evidence="2" id="KW-0472">Membrane</keyword>
<evidence type="ECO:0000256" key="2">
    <source>
        <dbReference type="SAM" id="Phobius"/>
    </source>
</evidence>
<organism evidence="5 6">
    <name type="scientific">Helianthus annuus</name>
    <name type="common">Common sunflower</name>
    <dbReference type="NCBI Taxonomy" id="4232"/>
    <lineage>
        <taxon>Eukaryota</taxon>
        <taxon>Viridiplantae</taxon>
        <taxon>Streptophyta</taxon>
        <taxon>Embryophyta</taxon>
        <taxon>Tracheophyta</taxon>
        <taxon>Spermatophyta</taxon>
        <taxon>Magnoliopsida</taxon>
        <taxon>eudicotyledons</taxon>
        <taxon>Gunneridae</taxon>
        <taxon>Pentapetalae</taxon>
        <taxon>asterids</taxon>
        <taxon>campanulids</taxon>
        <taxon>Asterales</taxon>
        <taxon>Asteraceae</taxon>
        <taxon>Asteroideae</taxon>
        <taxon>Heliantheae alliance</taxon>
        <taxon>Heliantheae</taxon>
        <taxon>Helianthus</taxon>
    </lineage>
</organism>
<dbReference type="GO" id="GO:0016787">
    <property type="term" value="F:hydrolase activity"/>
    <property type="evidence" value="ECO:0000318"/>
    <property type="project" value="GO_Central"/>
</dbReference>
<dbReference type="Pfam" id="PF00561">
    <property type="entry name" value="Abhydrolase_1"/>
    <property type="match status" value="1"/>
</dbReference>
<dbReference type="EMBL" id="MNCJ02000326">
    <property type="protein sequence ID" value="KAF5782046.1"/>
    <property type="molecule type" value="Genomic_DNA"/>
</dbReference>
<dbReference type="PANTHER" id="PTHR43798:SF33">
    <property type="entry name" value="HYDROLASE, PUTATIVE (AFU_ORTHOLOGUE AFUA_2G14860)-RELATED"/>
    <property type="match status" value="1"/>
</dbReference>
<protein>
    <submittedName>
        <fullName evidence="4">Alpha/beta hydrolase-1</fullName>
    </submittedName>
    <submittedName>
        <fullName evidence="5">Putative alpha/beta-Hydrolases superfamily protein</fullName>
    </submittedName>
</protein>
<dbReference type="OrthoDB" id="6431331at2759"/>
<dbReference type="SUPFAM" id="SSF53474">
    <property type="entry name" value="alpha/beta-Hydrolases"/>
    <property type="match status" value="1"/>
</dbReference>
<dbReference type="STRING" id="4232.A0A251TAI3"/>
<dbReference type="AlphaFoldDB" id="A0A251TAI3"/>
<dbReference type="GO" id="GO:0005783">
    <property type="term" value="C:endoplasmic reticulum"/>
    <property type="evidence" value="ECO:0000318"/>
    <property type="project" value="GO_Central"/>
</dbReference>
<keyword evidence="2" id="KW-0812">Transmembrane</keyword>
<evidence type="ECO:0000313" key="4">
    <source>
        <dbReference type="EMBL" id="KAF5782046.1"/>
    </source>
</evidence>
<keyword evidence="5" id="KW-0378">Hydrolase</keyword>
<reference evidence="4 6" key="1">
    <citation type="journal article" date="2017" name="Nature">
        <title>The sunflower genome provides insights into oil metabolism, flowering and Asterid evolution.</title>
        <authorList>
            <person name="Badouin H."/>
            <person name="Gouzy J."/>
            <person name="Grassa C.J."/>
            <person name="Murat F."/>
            <person name="Staton S.E."/>
            <person name="Cottret L."/>
            <person name="Lelandais-Briere C."/>
            <person name="Owens G.L."/>
            <person name="Carrere S."/>
            <person name="Mayjonade B."/>
            <person name="Legrand L."/>
            <person name="Gill N."/>
            <person name="Kane N.C."/>
            <person name="Bowers J.E."/>
            <person name="Hubner S."/>
            <person name="Bellec A."/>
            <person name="Berard A."/>
            <person name="Berges H."/>
            <person name="Blanchet N."/>
            <person name="Boniface M.C."/>
            <person name="Brunel D."/>
            <person name="Catrice O."/>
            <person name="Chaidir N."/>
            <person name="Claudel C."/>
            <person name="Donnadieu C."/>
            <person name="Faraut T."/>
            <person name="Fievet G."/>
            <person name="Helmstetter N."/>
            <person name="King M."/>
            <person name="Knapp S.J."/>
            <person name="Lai Z."/>
            <person name="Le Paslier M.C."/>
            <person name="Lippi Y."/>
            <person name="Lorenzon L."/>
            <person name="Mandel J.R."/>
            <person name="Marage G."/>
            <person name="Marchand G."/>
            <person name="Marquand E."/>
            <person name="Bret-Mestries E."/>
            <person name="Morien E."/>
            <person name="Nambeesan S."/>
            <person name="Nguyen T."/>
            <person name="Pegot-Espagnet P."/>
            <person name="Pouilly N."/>
            <person name="Raftis F."/>
            <person name="Sallet E."/>
            <person name="Schiex T."/>
            <person name="Thomas J."/>
            <person name="Vandecasteele C."/>
            <person name="Vares D."/>
            <person name="Vear F."/>
            <person name="Vautrin S."/>
            <person name="Crespi M."/>
            <person name="Mangin B."/>
            <person name="Burke J.M."/>
            <person name="Salse J."/>
            <person name="Munos S."/>
            <person name="Vincourt P."/>
            <person name="Rieseberg L.H."/>
            <person name="Langlade N.B."/>
        </authorList>
    </citation>
    <scope>NUCLEOTIDE SEQUENCE [LARGE SCALE GENOMIC DNA]</scope>
    <source>
        <strain evidence="6">cv. SF193</strain>
        <tissue evidence="4">Leaves</tissue>
    </source>
</reference>
<dbReference type="EMBL" id="CM007900">
    <property type="protein sequence ID" value="OTG08157.1"/>
    <property type="molecule type" value="Genomic_DNA"/>
</dbReference>
<name>A0A251TAI3_HELAN</name>
<dbReference type="Proteomes" id="UP000215914">
    <property type="component" value="Chromosome 11"/>
</dbReference>
<dbReference type="Gramene" id="mRNA:HanXRQr2_Chr11g0490871">
    <property type="protein sequence ID" value="mRNA:HanXRQr2_Chr11g0490871"/>
    <property type="gene ID" value="HanXRQr2_Chr11g0490871"/>
</dbReference>
<reference evidence="4" key="3">
    <citation type="submission" date="2020-06" db="EMBL/GenBank/DDBJ databases">
        <title>Helianthus annuus Genome sequencing and assembly Release 2.</title>
        <authorList>
            <person name="Gouzy J."/>
            <person name="Langlade N."/>
            <person name="Munos S."/>
        </authorList>
    </citation>
    <scope>NUCLEOTIDE SEQUENCE</scope>
    <source>
        <tissue evidence="4">Leaves</tissue>
    </source>
</reference>
<keyword evidence="6" id="KW-1185">Reference proteome</keyword>
<feature type="domain" description="AB hydrolase-1" evidence="3">
    <location>
        <begin position="107"/>
        <end position="338"/>
    </location>
</feature>
<keyword evidence="2" id="KW-1133">Transmembrane helix</keyword>
<evidence type="ECO:0000313" key="5">
    <source>
        <dbReference type="EMBL" id="OTG08157.1"/>
    </source>
</evidence>
<feature type="transmembrane region" description="Helical" evidence="2">
    <location>
        <begin position="32"/>
        <end position="54"/>
    </location>
</feature>
<dbReference type="OMA" id="ANWVLEN"/>
<feature type="region of interest" description="Disordered" evidence="1">
    <location>
        <begin position="435"/>
        <end position="466"/>
    </location>
</feature>
<dbReference type="GO" id="GO:0009733">
    <property type="term" value="P:response to auxin"/>
    <property type="evidence" value="ECO:0007669"/>
    <property type="project" value="EnsemblPlants"/>
</dbReference>
<dbReference type="GO" id="GO:0009926">
    <property type="term" value="P:auxin polar transport"/>
    <property type="evidence" value="ECO:0000318"/>
    <property type="project" value="GO_Central"/>
</dbReference>
<sequence>MAILTEEPDTPNSPKHKPSSPSPKSTPNPFTFWFYFTISVSIITLIFVTVSNLYTQQDPKTWFLTLPTNLRQHYSSGRTIKVQPTVHSGSIEVFSIQDGPVDSSSKVLFVHGLGCSSYVFSKIVKSLGKNGVHAVAIDLPGSGFSDKFESVTEEKEVSGFGRVLEMYNEIKEKGIFWGFDQLVEQGYVNYDYPENEVRMSKVTSLKAIELGPDEMGRVLGQVIDATGLGPVDLVLHDSAFNLGANWVAKNLGVVRSVTLVDSASDQSAFPLWVLKVPVVRGVVSGLGFVFDKVVRRCCSKTGGVLDTESHRLLLKSADGVKSVLEMGKKMNSSFDAGEWGKLDGVKNLPMQVIWSSGLSNEWIEKGRQLAEVLPHAAFVTHSGGCWPQDDTADELAESIREFVYSLPKPIKDSKKKEPVPDHIRELLDEATANVHHHGFSGHDHSHGHGHGKEAGYPSGYGLRDEL</sequence>
<gene>
    <name evidence="5" type="primary">AXR4</name>
    <name evidence="5" type="ORF">HannXRQ_Chr11g0338551</name>
    <name evidence="4" type="ORF">HanXRQr2_Chr11g0490871</name>
</gene>
<dbReference type="InParanoid" id="A0A251TAI3"/>
<dbReference type="InterPro" id="IPR050266">
    <property type="entry name" value="AB_hydrolase_sf"/>
</dbReference>
<feature type="region of interest" description="Disordered" evidence="1">
    <location>
        <begin position="1"/>
        <end position="25"/>
    </location>
</feature>